<evidence type="ECO:0000256" key="4">
    <source>
        <dbReference type="ARBA" id="ARBA00022741"/>
    </source>
</evidence>
<keyword evidence="5 11" id="KW-0067">ATP-binding</keyword>
<dbReference type="Gene3D" id="3.10.290.10">
    <property type="entry name" value="RNA-binding S4 domain"/>
    <property type="match status" value="1"/>
</dbReference>
<keyword evidence="3 11" id="KW-0436">Ligase</keyword>
<dbReference type="InterPro" id="IPR014729">
    <property type="entry name" value="Rossmann-like_a/b/a_fold"/>
</dbReference>
<evidence type="ECO:0000256" key="1">
    <source>
        <dbReference type="ARBA" id="ARBA00004496"/>
    </source>
</evidence>
<dbReference type="GO" id="GO:0005829">
    <property type="term" value="C:cytosol"/>
    <property type="evidence" value="ECO:0007669"/>
    <property type="project" value="TreeGrafter"/>
</dbReference>
<evidence type="ECO:0000256" key="12">
    <source>
        <dbReference type="PROSITE-ProRule" id="PRU00182"/>
    </source>
</evidence>
<evidence type="ECO:0000256" key="8">
    <source>
        <dbReference type="ARBA" id="ARBA00023146"/>
    </source>
</evidence>
<keyword evidence="6 12" id="KW-0694">RNA-binding</keyword>
<accession>A0A5C5ZTZ9</accession>
<sequence>MSEARRLGAIASFRTNLNQRCLRHLVMTFFDELRQRGLVHQTTDDAGLGAWLAEKPRTVYAGFDPTADSLHVGHMMGLITLRRFQKAGHTSLAVVGGATGMIGDPSGKSAERNLLSKEDLERNVASIGEQMKRFLDFEGAEPTARLLNNFDWTSGWSYLEFLRDIGKNFPVNVMLGKDSVKSRLGKGDDGNDAGGMSYTEFSYMLLQAYDFVQLYKEHGCELQAGGSDQWGNITAGLDLGRRMHSAQLYGYTWPLLTKSDGTKMGKTESGAVWLDPERTSPYQFYQYWVNVDDSDAGPCVRMLTDVSLEECDALDAARAENPAARETQKRLAEELTRLAHGEGGLDSARQATEIFFGAPIESLTDKALGQIFADVPSSELPAERLGGEGLPIVDALVASGLAKSKGDARRTVEQGGAYVNNRRVEGLDTSIGRGDLASETVVVLRSGRKRYALLRFAD</sequence>
<dbReference type="InterPro" id="IPR001412">
    <property type="entry name" value="aa-tRNA-synth_I_CS"/>
</dbReference>
<evidence type="ECO:0000313" key="15">
    <source>
        <dbReference type="Proteomes" id="UP000315440"/>
    </source>
</evidence>
<dbReference type="Pfam" id="PF00579">
    <property type="entry name" value="tRNA-synt_1b"/>
    <property type="match status" value="1"/>
</dbReference>
<evidence type="ECO:0000256" key="11">
    <source>
        <dbReference type="HAMAP-Rule" id="MF_02006"/>
    </source>
</evidence>
<comment type="subcellular location">
    <subcellularLocation>
        <location evidence="1 11">Cytoplasm</location>
    </subcellularLocation>
</comment>
<feature type="binding site" evidence="11">
    <location>
        <position position="60"/>
    </location>
    <ligand>
        <name>L-tyrosine</name>
        <dbReference type="ChEBI" id="CHEBI:58315"/>
    </ligand>
</feature>
<dbReference type="InterPro" id="IPR054608">
    <property type="entry name" value="SYY-like_C"/>
</dbReference>
<dbReference type="FunFam" id="1.10.240.10:FF:000001">
    <property type="entry name" value="Tyrosine--tRNA ligase"/>
    <property type="match status" value="1"/>
</dbReference>
<dbReference type="EC" id="6.1.1.1" evidence="11"/>
<dbReference type="GO" id="GO:0003723">
    <property type="term" value="F:RNA binding"/>
    <property type="evidence" value="ECO:0007669"/>
    <property type="project" value="UniProtKB-KW"/>
</dbReference>
<dbReference type="GO" id="GO:0005524">
    <property type="term" value="F:ATP binding"/>
    <property type="evidence" value="ECO:0007669"/>
    <property type="project" value="UniProtKB-UniRule"/>
</dbReference>
<dbReference type="Gene3D" id="3.40.50.620">
    <property type="entry name" value="HUPs"/>
    <property type="match status" value="1"/>
</dbReference>
<name>A0A5C5ZTZ9_9BACT</name>
<dbReference type="InterPro" id="IPR036986">
    <property type="entry name" value="S4_RNA-bd_sf"/>
</dbReference>
<keyword evidence="2 11" id="KW-0963">Cytoplasm</keyword>
<organism evidence="14 15">
    <name type="scientific">Pseudobythopirellula maris</name>
    <dbReference type="NCBI Taxonomy" id="2527991"/>
    <lineage>
        <taxon>Bacteria</taxon>
        <taxon>Pseudomonadati</taxon>
        <taxon>Planctomycetota</taxon>
        <taxon>Planctomycetia</taxon>
        <taxon>Pirellulales</taxon>
        <taxon>Lacipirellulaceae</taxon>
        <taxon>Pseudobythopirellula</taxon>
    </lineage>
</organism>
<dbReference type="GO" id="GO:0042803">
    <property type="term" value="F:protein homodimerization activity"/>
    <property type="evidence" value="ECO:0007669"/>
    <property type="project" value="UniProtKB-ARBA"/>
</dbReference>
<dbReference type="SUPFAM" id="SSF52374">
    <property type="entry name" value="Nucleotidylyl transferase"/>
    <property type="match status" value="1"/>
</dbReference>
<comment type="caution">
    <text evidence="14">The sequence shown here is derived from an EMBL/GenBank/DDBJ whole genome shotgun (WGS) entry which is preliminary data.</text>
</comment>
<feature type="short sequence motif" description="'HIGH' region" evidence="11">
    <location>
        <begin position="65"/>
        <end position="74"/>
    </location>
</feature>
<comment type="similarity">
    <text evidence="10 11">Belongs to the class-I aminoacyl-tRNA synthetase family. TyrS type 1 subfamily.</text>
</comment>
<dbReference type="InterPro" id="IPR002307">
    <property type="entry name" value="Tyr-tRNA-ligase"/>
</dbReference>
<dbReference type="Proteomes" id="UP000315440">
    <property type="component" value="Unassembled WGS sequence"/>
</dbReference>
<dbReference type="NCBIfam" id="TIGR00234">
    <property type="entry name" value="tyrS"/>
    <property type="match status" value="1"/>
</dbReference>
<keyword evidence="7 11" id="KW-0648">Protein biosynthesis</keyword>
<evidence type="ECO:0000256" key="10">
    <source>
        <dbReference type="ARBA" id="ARBA00060965"/>
    </source>
</evidence>
<dbReference type="PANTHER" id="PTHR11766:SF0">
    <property type="entry name" value="TYROSINE--TRNA LIGASE, MITOCHONDRIAL"/>
    <property type="match status" value="1"/>
</dbReference>
<feature type="binding site" evidence="11">
    <location>
        <position position="266"/>
    </location>
    <ligand>
        <name>ATP</name>
        <dbReference type="ChEBI" id="CHEBI:30616"/>
    </ligand>
</feature>
<dbReference type="PROSITE" id="PS50889">
    <property type="entry name" value="S4"/>
    <property type="match status" value="1"/>
</dbReference>
<proteinExistence type="inferred from homology"/>
<evidence type="ECO:0000256" key="3">
    <source>
        <dbReference type="ARBA" id="ARBA00022598"/>
    </source>
</evidence>
<keyword evidence="15" id="KW-1185">Reference proteome</keyword>
<gene>
    <name evidence="11 14" type="primary">tyrS</name>
    <name evidence="14" type="ORF">Mal64_09580</name>
</gene>
<feature type="short sequence motif" description="'KMSKS' region" evidence="11">
    <location>
        <begin position="263"/>
        <end position="267"/>
    </location>
</feature>
<evidence type="ECO:0000256" key="2">
    <source>
        <dbReference type="ARBA" id="ARBA00022490"/>
    </source>
</evidence>
<evidence type="ECO:0000313" key="14">
    <source>
        <dbReference type="EMBL" id="TWT90565.1"/>
    </source>
</evidence>
<keyword evidence="8 11" id="KW-0030">Aminoacyl-tRNA synthetase</keyword>
<evidence type="ECO:0000256" key="5">
    <source>
        <dbReference type="ARBA" id="ARBA00022840"/>
    </source>
</evidence>
<dbReference type="AlphaFoldDB" id="A0A5C5ZTZ9"/>
<dbReference type="Gene3D" id="1.10.240.10">
    <property type="entry name" value="Tyrosyl-Transfer RNA Synthetase"/>
    <property type="match status" value="1"/>
</dbReference>
<comment type="function">
    <text evidence="11">Catalyzes the attachment of tyrosine to tRNA(Tyr) in a two-step reaction: tyrosine is first activated by ATP to form Tyr-AMP and then transferred to the acceptor end of tRNA(Tyr).</text>
</comment>
<dbReference type="FunFam" id="3.40.50.620:FF:000008">
    <property type="entry name" value="Tyrosine--tRNA ligase"/>
    <property type="match status" value="1"/>
</dbReference>
<dbReference type="SUPFAM" id="SSF55174">
    <property type="entry name" value="Alpha-L RNA-binding motif"/>
    <property type="match status" value="1"/>
</dbReference>
<comment type="subunit">
    <text evidence="11">Homodimer.</text>
</comment>
<feature type="binding site" evidence="11">
    <location>
        <position position="203"/>
    </location>
    <ligand>
        <name>L-tyrosine</name>
        <dbReference type="ChEBI" id="CHEBI:58315"/>
    </ligand>
</feature>
<dbReference type="InterPro" id="IPR024107">
    <property type="entry name" value="Tyr-tRNA-ligase_bac_1"/>
</dbReference>
<dbReference type="HAMAP" id="MF_02006">
    <property type="entry name" value="Tyr_tRNA_synth_type1"/>
    <property type="match status" value="1"/>
</dbReference>
<dbReference type="CDD" id="cd00805">
    <property type="entry name" value="TyrRS_core"/>
    <property type="match status" value="1"/>
</dbReference>
<evidence type="ECO:0000256" key="7">
    <source>
        <dbReference type="ARBA" id="ARBA00022917"/>
    </source>
</evidence>
<feature type="binding site" evidence="11">
    <location>
        <position position="207"/>
    </location>
    <ligand>
        <name>L-tyrosine</name>
        <dbReference type="ChEBI" id="CHEBI:58315"/>
    </ligand>
</feature>
<keyword evidence="4 11" id="KW-0547">Nucleotide-binding</keyword>
<comment type="catalytic activity">
    <reaction evidence="9 11">
        <text>tRNA(Tyr) + L-tyrosine + ATP = L-tyrosyl-tRNA(Tyr) + AMP + diphosphate + H(+)</text>
        <dbReference type="Rhea" id="RHEA:10220"/>
        <dbReference type="Rhea" id="RHEA-COMP:9706"/>
        <dbReference type="Rhea" id="RHEA-COMP:9707"/>
        <dbReference type="ChEBI" id="CHEBI:15378"/>
        <dbReference type="ChEBI" id="CHEBI:30616"/>
        <dbReference type="ChEBI" id="CHEBI:33019"/>
        <dbReference type="ChEBI" id="CHEBI:58315"/>
        <dbReference type="ChEBI" id="CHEBI:78442"/>
        <dbReference type="ChEBI" id="CHEBI:78536"/>
        <dbReference type="ChEBI" id="CHEBI:456215"/>
        <dbReference type="EC" id="6.1.1.1"/>
    </reaction>
</comment>
<protein>
    <recommendedName>
        <fullName evidence="11">Tyrosine--tRNA ligase</fullName>
        <ecNumber evidence="11">6.1.1.1</ecNumber>
    </recommendedName>
    <alternativeName>
        <fullName evidence="11">Tyrosyl-tRNA synthetase</fullName>
        <shortName evidence="11">TyrRS</shortName>
    </alternativeName>
</protein>
<dbReference type="GO" id="GO:0004831">
    <property type="term" value="F:tyrosine-tRNA ligase activity"/>
    <property type="evidence" value="ECO:0007669"/>
    <property type="project" value="UniProtKB-UniRule"/>
</dbReference>
<dbReference type="EMBL" id="SJPQ01000001">
    <property type="protein sequence ID" value="TWT90565.1"/>
    <property type="molecule type" value="Genomic_DNA"/>
</dbReference>
<dbReference type="PANTHER" id="PTHR11766">
    <property type="entry name" value="TYROSYL-TRNA SYNTHETASE"/>
    <property type="match status" value="1"/>
</dbReference>
<dbReference type="GO" id="GO:0006437">
    <property type="term" value="P:tyrosyl-tRNA aminoacylation"/>
    <property type="evidence" value="ECO:0007669"/>
    <property type="project" value="UniProtKB-UniRule"/>
</dbReference>
<evidence type="ECO:0000259" key="13">
    <source>
        <dbReference type="Pfam" id="PF22421"/>
    </source>
</evidence>
<evidence type="ECO:0000256" key="9">
    <source>
        <dbReference type="ARBA" id="ARBA00048248"/>
    </source>
</evidence>
<dbReference type="PRINTS" id="PR01040">
    <property type="entry name" value="TRNASYNTHTYR"/>
</dbReference>
<feature type="domain" description="Tyrosine--tRNA ligase SYY-like C-terminal" evidence="13">
    <location>
        <begin position="369"/>
        <end position="454"/>
    </location>
</feature>
<reference evidence="14 15" key="1">
    <citation type="submission" date="2019-02" db="EMBL/GenBank/DDBJ databases">
        <title>Deep-cultivation of Planctomycetes and their phenomic and genomic characterization uncovers novel biology.</title>
        <authorList>
            <person name="Wiegand S."/>
            <person name="Jogler M."/>
            <person name="Boedeker C."/>
            <person name="Pinto D."/>
            <person name="Vollmers J."/>
            <person name="Rivas-Marin E."/>
            <person name="Kohn T."/>
            <person name="Peeters S.H."/>
            <person name="Heuer A."/>
            <person name="Rast P."/>
            <person name="Oberbeckmann S."/>
            <person name="Bunk B."/>
            <person name="Jeske O."/>
            <person name="Meyerdierks A."/>
            <person name="Storesund J.E."/>
            <person name="Kallscheuer N."/>
            <person name="Luecker S."/>
            <person name="Lage O.M."/>
            <person name="Pohl T."/>
            <person name="Merkel B.J."/>
            <person name="Hornburger P."/>
            <person name="Mueller R.-W."/>
            <person name="Bruemmer F."/>
            <person name="Labrenz M."/>
            <person name="Spormann A.M."/>
            <person name="Op Den Camp H."/>
            <person name="Overmann J."/>
            <person name="Amann R."/>
            <person name="Jetten M.S.M."/>
            <person name="Mascher T."/>
            <person name="Medema M.H."/>
            <person name="Devos D.P."/>
            <person name="Kaster A.-K."/>
            <person name="Ovreas L."/>
            <person name="Rohde M."/>
            <person name="Galperin M.Y."/>
            <person name="Jogler C."/>
        </authorList>
    </citation>
    <scope>NUCLEOTIDE SEQUENCE [LARGE SCALE GENOMIC DNA]</scope>
    <source>
        <strain evidence="14 15">Mal64</strain>
    </source>
</reference>
<dbReference type="CDD" id="cd00165">
    <property type="entry name" value="S4"/>
    <property type="match status" value="1"/>
</dbReference>
<dbReference type="Pfam" id="PF22421">
    <property type="entry name" value="SYY_C-terminal"/>
    <property type="match status" value="1"/>
</dbReference>
<dbReference type="InterPro" id="IPR002305">
    <property type="entry name" value="aa-tRNA-synth_Ic"/>
</dbReference>
<dbReference type="InterPro" id="IPR024088">
    <property type="entry name" value="Tyr-tRNA-ligase_bac-type"/>
</dbReference>
<dbReference type="PROSITE" id="PS00178">
    <property type="entry name" value="AA_TRNA_LIGASE_I"/>
    <property type="match status" value="1"/>
</dbReference>
<evidence type="ECO:0000256" key="6">
    <source>
        <dbReference type="ARBA" id="ARBA00022884"/>
    </source>
</evidence>